<evidence type="ECO:0000256" key="1">
    <source>
        <dbReference type="SAM" id="MobiDB-lite"/>
    </source>
</evidence>
<proteinExistence type="predicted"/>
<feature type="compositionally biased region" description="Basic residues" evidence="1">
    <location>
        <begin position="123"/>
        <end position="134"/>
    </location>
</feature>
<dbReference type="Proteomes" id="UP001362999">
    <property type="component" value="Unassembled WGS sequence"/>
</dbReference>
<feature type="compositionally biased region" description="Polar residues" evidence="1">
    <location>
        <begin position="1"/>
        <end position="11"/>
    </location>
</feature>
<sequence length="344" mass="38114">MPFKRQANSSDYDSDFVPPPPRRPRRVSKPPSPSFPPSSPPPQSTPDQNLEGHIGPTSAVSDDEHESMAPLPALFPHLLHPEATSSTGEKIFPPETLWSPGPPSPCQLRPSSPMTILDSSPVKRGRPHNTPKTARLKKTVRRLRLSRRTSDQKICAEAMKKLETKTFTAAAHRLRSKQARLDAKKRERKLAADRRAKEAAEQQVARDAAKTIRAQQILDLITAPEDEGGFNFESLSEFFDAVWRPGGDGIISSKITKYIQSHGAQHAAAMFKRSKEARTEYLSDAFAEIFQREGRAIQAILTRDSTTTVTDLLKDFSMDQLAEELEAAAPTFDETSSGRGKPTK</sequence>
<evidence type="ECO:0000313" key="3">
    <source>
        <dbReference type="Proteomes" id="UP001362999"/>
    </source>
</evidence>
<feature type="compositionally biased region" description="Low complexity" evidence="1">
    <location>
        <begin position="69"/>
        <end position="78"/>
    </location>
</feature>
<keyword evidence="3" id="KW-1185">Reference proteome</keyword>
<organism evidence="2 3">
    <name type="scientific">Favolaschia claudopus</name>
    <dbReference type="NCBI Taxonomy" id="2862362"/>
    <lineage>
        <taxon>Eukaryota</taxon>
        <taxon>Fungi</taxon>
        <taxon>Dikarya</taxon>
        <taxon>Basidiomycota</taxon>
        <taxon>Agaricomycotina</taxon>
        <taxon>Agaricomycetes</taxon>
        <taxon>Agaricomycetidae</taxon>
        <taxon>Agaricales</taxon>
        <taxon>Marasmiineae</taxon>
        <taxon>Mycenaceae</taxon>
        <taxon>Favolaschia</taxon>
    </lineage>
</organism>
<feature type="compositionally biased region" description="Polar residues" evidence="1">
    <location>
        <begin position="109"/>
        <end position="118"/>
    </location>
</feature>
<gene>
    <name evidence="2" type="ORF">R3P38DRAFT_3200988</name>
</gene>
<protein>
    <submittedName>
        <fullName evidence="2">Uncharacterized protein</fullName>
    </submittedName>
</protein>
<name>A0AAW0AZA5_9AGAR</name>
<reference evidence="2 3" key="1">
    <citation type="journal article" date="2024" name="J Genomics">
        <title>Draft genome sequencing and assembly of Favolaschia claudopus CIRM-BRFM 2984 isolated from oak limbs.</title>
        <authorList>
            <person name="Navarro D."/>
            <person name="Drula E."/>
            <person name="Chaduli D."/>
            <person name="Cazenave R."/>
            <person name="Ahrendt S."/>
            <person name="Wang J."/>
            <person name="Lipzen A."/>
            <person name="Daum C."/>
            <person name="Barry K."/>
            <person name="Grigoriev I.V."/>
            <person name="Favel A."/>
            <person name="Rosso M.N."/>
            <person name="Martin F."/>
        </authorList>
    </citation>
    <scope>NUCLEOTIDE SEQUENCE [LARGE SCALE GENOMIC DNA]</scope>
    <source>
        <strain evidence="2 3">CIRM-BRFM 2984</strain>
    </source>
</reference>
<feature type="compositionally biased region" description="Pro residues" evidence="1">
    <location>
        <begin position="30"/>
        <end position="44"/>
    </location>
</feature>
<feature type="region of interest" description="Disordered" evidence="1">
    <location>
        <begin position="1"/>
        <end position="134"/>
    </location>
</feature>
<evidence type="ECO:0000313" key="2">
    <source>
        <dbReference type="EMBL" id="KAK7018609.1"/>
    </source>
</evidence>
<comment type="caution">
    <text evidence="2">The sequence shown here is derived from an EMBL/GenBank/DDBJ whole genome shotgun (WGS) entry which is preliminary data.</text>
</comment>
<dbReference type="AlphaFoldDB" id="A0AAW0AZA5"/>
<dbReference type="EMBL" id="JAWWNJ010000046">
    <property type="protein sequence ID" value="KAK7018609.1"/>
    <property type="molecule type" value="Genomic_DNA"/>
</dbReference>
<accession>A0AAW0AZA5</accession>